<protein>
    <submittedName>
        <fullName evidence="1">Gamma-glutamyltranspeptidase</fullName>
    </submittedName>
</protein>
<keyword evidence="2" id="KW-1185">Reference proteome</keyword>
<evidence type="ECO:0000313" key="1">
    <source>
        <dbReference type="EMBL" id="KAJ4715627.1"/>
    </source>
</evidence>
<sequence length="571" mass="61660">MSPSSFLWFAVAMLLFSLLASASGRREEIQAANGVVATDDGRCSEVGVEVLKEGGNAVDATVASAFCLGVVSPASSGIGGGGFMLIRLANGTTQAFDMREKAPLNSSADMYHGNETQKRSGILSVAVPGELAGLHTAWEQYGSRNISWKRLVEPAENFSRNGFLISPYLDFQLKSSEQQIFADEGLKSIFTRNGTMLKLNDTCQNEKLAETLRLIANEGPKAFYSAEGEVAKNLINEITSAGGRLNMTDLENYQVKIREPITSKFLDLEIIGIPPPSSGSATMMLMLNILAQYLNENPSGLNGSLGIHRKIEALKFGFAARANLGDPDFDSNVDKVVSKMLNVRIAKQLRNDTSDNTTFSSQYYGQKWNETEDHGTSHVSIIDAERNAVSITTSINSFFGSKILSPSTGIILNNQMDDFSMPSNSTSPPPAPVNFISPGKRPLSSMNPTIILKNGTLKAVLGASGGAHIIASTSEVFLNHFIHGVEPLDAVMAPRFYHLLYPNNVLYENLTSVIGDHYLLPADVRTFLQMKHHNLTSSSSAIICQFVVDQFGNGTLTGVSDPRKAGVPAGY</sequence>
<name>A0ACC1XW04_MELAZ</name>
<dbReference type="Proteomes" id="UP001164539">
    <property type="component" value="Chromosome 7"/>
</dbReference>
<organism evidence="1 2">
    <name type="scientific">Melia azedarach</name>
    <name type="common">Chinaberry tree</name>
    <dbReference type="NCBI Taxonomy" id="155640"/>
    <lineage>
        <taxon>Eukaryota</taxon>
        <taxon>Viridiplantae</taxon>
        <taxon>Streptophyta</taxon>
        <taxon>Embryophyta</taxon>
        <taxon>Tracheophyta</taxon>
        <taxon>Spermatophyta</taxon>
        <taxon>Magnoliopsida</taxon>
        <taxon>eudicotyledons</taxon>
        <taxon>Gunneridae</taxon>
        <taxon>Pentapetalae</taxon>
        <taxon>rosids</taxon>
        <taxon>malvids</taxon>
        <taxon>Sapindales</taxon>
        <taxon>Meliaceae</taxon>
        <taxon>Melia</taxon>
    </lineage>
</organism>
<evidence type="ECO:0000313" key="2">
    <source>
        <dbReference type="Proteomes" id="UP001164539"/>
    </source>
</evidence>
<accession>A0ACC1XW04</accession>
<proteinExistence type="predicted"/>
<reference evidence="1 2" key="1">
    <citation type="journal article" date="2023" name="Science">
        <title>Complex scaffold remodeling in plant triterpene biosynthesis.</title>
        <authorList>
            <person name="De La Pena R."/>
            <person name="Hodgson H."/>
            <person name="Liu J.C."/>
            <person name="Stephenson M.J."/>
            <person name="Martin A.C."/>
            <person name="Owen C."/>
            <person name="Harkess A."/>
            <person name="Leebens-Mack J."/>
            <person name="Jimenez L.E."/>
            <person name="Osbourn A."/>
            <person name="Sattely E.S."/>
        </authorList>
    </citation>
    <scope>NUCLEOTIDE SEQUENCE [LARGE SCALE GENOMIC DNA]</scope>
    <source>
        <strain evidence="2">cv. JPN11</strain>
        <tissue evidence="1">Leaf</tissue>
    </source>
</reference>
<dbReference type="EMBL" id="CM051400">
    <property type="protein sequence ID" value="KAJ4715627.1"/>
    <property type="molecule type" value="Genomic_DNA"/>
</dbReference>
<gene>
    <name evidence="1" type="ORF">OWV82_013960</name>
</gene>
<comment type="caution">
    <text evidence="1">The sequence shown here is derived from an EMBL/GenBank/DDBJ whole genome shotgun (WGS) entry which is preliminary data.</text>
</comment>